<evidence type="ECO:0000256" key="4">
    <source>
        <dbReference type="SAM" id="Coils"/>
    </source>
</evidence>
<dbReference type="GO" id="GO:0005886">
    <property type="term" value="C:plasma membrane"/>
    <property type="evidence" value="ECO:0007669"/>
    <property type="project" value="TreeGrafter"/>
</dbReference>
<dbReference type="InterPro" id="IPR000160">
    <property type="entry name" value="GGDEF_dom"/>
</dbReference>
<dbReference type="FunFam" id="3.30.70.270:FF:000001">
    <property type="entry name" value="Diguanylate cyclase domain protein"/>
    <property type="match status" value="1"/>
</dbReference>
<keyword evidence="9" id="KW-1185">Reference proteome</keyword>
<dbReference type="RefSeq" id="WP_201244598.1">
    <property type="nucleotide sequence ID" value="NZ_NHSF01000045.1"/>
</dbReference>
<dbReference type="EMBL" id="NHSF01000045">
    <property type="protein sequence ID" value="MBK5930178.1"/>
    <property type="molecule type" value="Genomic_DNA"/>
</dbReference>
<gene>
    <name evidence="8" type="ORF">CCR82_06470</name>
</gene>
<dbReference type="EC" id="2.7.7.65" evidence="2"/>
<evidence type="ECO:0000256" key="1">
    <source>
        <dbReference type="ARBA" id="ARBA00001946"/>
    </source>
</evidence>
<feature type="region of interest" description="Disordered" evidence="5">
    <location>
        <begin position="295"/>
        <end position="318"/>
    </location>
</feature>
<dbReference type="GO" id="GO:0052621">
    <property type="term" value="F:diguanylate cyclase activity"/>
    <property type="evidence" value="ECO:0007669"/>
    <property type="project" value="UniProtKB-EC"/>
</dbReference>
<dbReference type="Pfam" id="PF00990">
    <property type="entry name" value="GGDEF"/>
    <property type="match status" value="1"/>
</dbReference>
<dbReference type="PROSITE" id="PS50887">
    <property type="entry name" value="GGDEF"/>
    <property type="match status" value="1"/>
</dbReference>
<dbReference type="InterPro" id="IPR050469">
    <property type="entry name" value="Diguanylate_Cyclase"/>
</dbReference>
<dbReference type="Gene3D" id="3.30.70.270">
    <property type="match status" value="1"/>
</dbReference>
<reference evidence="8" key="2">
    <citation type="journal article" date="2020" name="Microorganisms">
        <title>Osmotic Adaptation and Compatible Solute Biosynthesis of Phototrophic Bacteria as Revealed from Genome Analyses.</title>
        <authorList>
            <person name="Imhoff J.F."/>
            <person name="Rahn T."/>
            <person name="Kunzel S."/>
            <person name="Keller A."/>
            <person name="Neulinger S.C."/>
        </authorList>
    </citation>
    <scope>NUCLEOTIDE SEQUENCE</scope>
    <source>
        <strain evidence="8">DSM 4395</strain>
    </source>
</reference>
<keyword evidence="4" id="KW-0175">Coiled coil</keyword>
<dbReference type="InterPro" id="IPR011006">
    <property type="entry name" value="CheY-like_superfamily"/>
</dbReference>
<evidence type="ECO:0000313" key="8">
    <source>
        <dbReference type="EMBL" id="MBK5930178.1"/>
    </source>
</evidence>
<evidence type="ECO:0000259" key="6">
    <source>
        <dbReference type="PROSITE" id="PS50887"/>
    </source>
</evidence>
<proteinExistence type="predicted"/>
<dbReference type="AlphaFoldDB" id="A0AAJ0XFB4"/>
<dbReference type="PANTHER" id="PTHR45138">
    <property type="entry name" value="REGULATORY COMPONENTS OF SENSORY TRANSDUCTION SYSTEM"/>
    <property type="match status" value="1"/>
</dbReference>
<dbReference type="SUPFAM" id="SSF109604">
    <property type="entry name" value="HD-domain/PDEase-like"/>
    <property type="match status" value="1"/>
</dbReference>
<feature type="coiled-coil region" evidence="4">
    <location>
        <begin position="563"/>
        <end position="590"/>
    </location>
</feature>
<dbReference type="SUPFAM" id="SSF55073">
    <property type="entry name" value="Nucleotide cyclase"/>
    <property type="match status" value="1"/>
</dbReference>
<feature type="domain" description="GGDEF" evidence="6">
    <location>
        <begin position="501"/>
        <end position="634"/>
    </location>
</feature>
<evidence type="ECO:0000313" key="9">
    <source>
        <dbReference type="Proteomes" id="UP001296967"/>
    </source>
</evidence>
<feature type="domain" description="HDOD" evidence="7">
    <location>
        <begin position="25"/>
        <end position="217"/>
    </location>
</feature>
<dbReference type="Proteomes" id="UP001296967">
    <property type="component" value="Unassembled WGS sequence"/>
</dbReference>
<evidence type="ECO:0000259" key="7">
    <source>
        <dbReference type="PROSITE" id="PS51833"/>
    </source>
</evidence>
<name>A0AAJ0XFB4_HALSE</name>
<dbReference type="PANTHER" id="PTHR45138:SF9">
    <property type="entry name" value="DIGUANYLATE CYCLASE DGCM-RELATED"/>
    <property type="match status" value="1"/>
</dbReference>
<dbReference type="SMART" id="SM00267">
    <property type="entry name" value="GGDEF"/>
    <property type="match status" value="1"/>
</dbReference>
<accession>A0AAJ0XFB4</accession>
<dbReference type="NCBIfam" id="TIGR00254">
    <property type="entry name" value="GGDEF"/>
    <property type="match status" value="1"/>
</dbReference>
<dbReference type="InterPro" id="IPR029787">
    <property type="entry name" value="Nucleotide_cyclase"/>
</dbReference>
<evidence type="ECO:0000256" key="2">
    <source>
        <dbReference type="ARBA" id="ARBA00012528"/>
    </source>
</evidence>
<dbReference type="Gene3D" id="1.10.3210.10">
    <property type="entry name" value="Hypothetical protein af1432"/>
    <property type="match status" value="1"/>
</dbReference>
<dbReference type="CDD" id="cd01949">
    <property type="entry name" value="GGDEF"/>
    <property type="match status" value="1"/>
</dbReference>
<dbReference type="PROSITE" id="PS51833">
    <property type="entry name" value="HDOD"/>
    <property type="match status" value="1"/>
</dbReference>
<dbReference type="GO" id="GO:0043709">
    <property type="term" value="P:cell adhesion involved in single-species biofilm formation"/>
    <property type="evidence" value="ECO:0007669"/>
    <property type="project" value="TreeGrafter"/>
</dbReference>
<dbReference type="GO" id="GO:1902201">
    <property type="term" value="P:negative regulation of bacterial-type flagellum-dependent cell motility"/>
    <property type="evidence" value="ECO:0007669"/>
    <property type="project" value="TreeGrafter"/>
</dbReference>
<dbReference type="InterPro" id="IPR043128">
    <property type="entry name" value="Rev_trsase/Diguanyl_cyclase"/>
</dbReference>
<comment type="catalytic activity">
    <reaction evidence="3">
        <text>2 GTP = 3',3'-c-di-GMP + 2 diphosphate</text>
        <dbReference type="Rhea" id="RHEA:24898"/>
        <dbReference type="ChEBI" id="CHEBI:33019"/>
        <dbReference type="ChEBI" id="CHEBI:37565"/>
        <dbReference type="ChEBI" id="CHEBI:58805"/>
        <dbReference type="EC" id="2.7.7.65"/>
    </reaction>
</comment>
<dbReference type="InterPro" id="IPR013976">
    <property type="entry name" value="HDOD"/>
</dbReference>
<evidence type="ECO:0000256" key="5">
    <source>
        <dbReference type="SAM" id="MobiDB-lite"/>
    </source>
</evidence>
<dbReference type="Pfam" id="PF08668">
    <property type="entry name" value="HDOD"/>
    <property type="match status" value="1"/>
</dbReference>
<sequence>MMLVVSGDPPLSTARTLLDNAAEKLPSPNGVALAIMELWEDEHATVNQLAHLAQTDPALCGRLLKLANSASTGLRPVTSIPEAIVRIGLKTVGELAVAFSLIDVNNYDERCQSFDYLGFWSQCLLMALICRELGRVTYLAPPEELFTCALMARIGLLAFATIYPQAFSDLLDAKPSDLAAAERQRFGFDHNELSAEMLEDFGLPEALVEPAKFHENSGKADFAEHSRGAKLATLFHLGHQLAESCLETSISEASQANRTKTLARRLGLPVEQISPLLRQSLKQWQEWSKVLELPEAPLPPAGTPGAADDPDAATPDSKSKKLQALLIHAVGSDHALQQLLETRSIHVHACHEQNEFLRLALQIQPQLIMIGEDAAVEKDRLCRLIRSTEWGKKVYIMSILDCCDSEQTTQALSSGADICVRQDIGTQELEAHLLVVQRFFDLQAKWEHDRAELRRIANELALSHRRMEVLSLTDQLTSLPNRRSAIEALGQAWSMSERTDQPMSVIMIDIDHFKHINDHFGHAAGDQVLTDVAKALKADIRQGEGIYRMGGEEFLLLSSLSDIKQLIVVAERLRRRIAALRIDYGEHEIQLSISLGVAQRGAEHDHFDALLSAADKALYAAKDGGRNRVCFYHNDRIHTINPSAQG</sequence>
<organism evidence="8 9">
    <name type="scientific">Halochromatium salexigens</name>
    <name type="common">Chromatium salexigens</name>
    <dbReference type="NCBI Taxonomy" id="49447"/>
    <lineage>
        <taxon>Bacteria</taxon>
        <taxon>Pseudomonadati</taxon>
        <taxon>Pseudomonadota</taxon>
        <taxon>Gammaproteobacteria</taxon>
        <taxon>Chromatiales</taxon>
        <taxon>Chromatiaceae</taxon>
        <taxon>Halochromatium</taxon>
    </lineage>
</organism>
<evidence type="ECO:0000256" key="3">
    <source>
        <dbReference type="ARBA" id="ARBA00034247"/>
    </source>
</evidence>
<protein>
    <recommendedName>
        <fullName evidence="2">diguanylate cyclase</fullName>
        <ecNumber evidence="2">2.7.7.65</ecNumber>
    </recommendedName>
</protein>
<feature type="compositionally biased region" description="Low complexity" evidence="5">
    <location>
        <begin position="303"/>
        <end position="316"/>
    </location>
</feature>
<comment type="cofactor">
    <cofactor evidence="1">
        <name>Mg(2+)</name>
        <dbReference type="ChEBI" id="CHEBI:18420"/>
    </cofactor>
</comment>
<dbReference type="SUPFAM" id="SSF52172">
    <property type="entry name" value="CheY-like"/>
    <property type="match status" value="1"/>
</dbReference>
<comment type="caution">
    <text evidence="8">The sequence shown here is derived from an EMBL/GenBank/DDBJ whole genome shotgun (WGS) entry which is preliminary data.</text>
</comment>
<reference evidence="8" key="1">
    <citation type="submission" date="2017-05" db="EMBL/GenBank/DDBJ databases">
        <authorList>
            <person name="Imhoff J.F."/>
            <person name="Rahn T."/>
            <person name="Kuenzel S."/>
            <person name="Neulinger S.C."/>
        </authorList>
    </citation>
    <scope>NUCLEOTIDE SEQUENCE</scope>
    <source>
        <strain evidence="8">DSM 4395</strain>
    </source>
</reference>